<dbReference type="PANTHER" id="PTHR13414:SF9">
    <property type="entry name" value="PROTON-COUPLED ZINC ANTIPORTER SLC30A9, MITOCHONDRIAL"/>
    <property type="match status" value="1"/>
</dbReference>
<dbReference type="PANTHER" id="PTHR13414">
    <property type="entry name" value="HUEL-CATION TRANSPORTER"/>
    <property type="match status" value="1"/>
</dbReference>
<protein>
    <submittedName>
        <fullName evidence="8">Cation transporter</fullName>
    </submittedName>
</protein>
<proteinExistence type="predicted"/>
<reference evidence="8 9" key="1">
    <citation type="submission" date="2021-03" db="EMBL/GenBank/DDBJ databases">
        <title>Fibrella sp. HMF5405 genome sequencing and assembly.</title>
        <authorList>
            <person name="Kang H."/>
            <person name="Kim H."/>
            <person name="Bae S."/>
            <person name="Joh K."/>
        </authorList>
    </citation>
    <scope>NUCLEOTIDE SEQUENCE [LARGE SCALE GENOMIC DNA]</scope>
    <source>
        <strain evidence="8 9">HMF5405</strain>
    </source>
</reference>
<dbReference type="Proteomes" id="UP000664628">
    <property type="component" value="Unassembled WGS sequence"/>
</dbReference>
<feature type="transmembrane region" description="Helical" evidence="6">
    <location>
        <begin position="74"/>
        <end position="95"/>
    </location>
</feature>
<dbReference type="RefSeq" id="WP_207328478.1">
    <property type="nucleotide sequence ID" value="NZ_JAFMYW010000002.1"/>
</dbReference>
<evidence type="ECO:0000256" key="6">
    <source>
        <dbReference type="SAM" id="Phobius"/>
    </source>
</evidence>
<keyword evidence="3 6" id="KW-0812">Transmembrane</keyword>
<comment type="subcellular location">
    <subcellularLocation>
        <location evidence="1">Membrane</location>
        <topology evidence="1">Multi-pass membrane protein</topology>
    </subcellularLocation>
</comment>
<keyword evidence="5 6" id="KW-0472">Membrane</keyword>
<evidence type="ECO:0000256" key="3">
    <source>
        <dbReference type="ARBA" id="ARBA00022692"/>
    </source>
</evidence>
<evidence type="ECO:0000313" key="8">
    <source>
        <dbReference type="EMBL" id="MBO0948514.1"/>
    </source>
</evidence>
<evidence type="ECO:0000256" key="1">
    <source>
        <dbReference type="ARBA" id="ARBA00004141"/>
    </source>
</evidence>
<dbReference type="Pfam" id="PF01545">
    <property type="entry name" value="Cation_efflux"/>
    <property type="match status" value="1"/>
</dbReference>
<feature type="transmembrane region" description="Helical" evidence="6">
    <location>
        <begin position="115"/>
        <end position="135"/>
    </location>
</feature>
<feature type="transmembrane region" description="Helical" evidence="6">
    <location>
        <begin position="191"/>
        <end position="208"/>
    </location>
</feature>
<organism evidence="8 9">
    <name type="scientific">Fibrella forsythiae</name>
    <dbReference type="NCBI Taxonomy" id="2817061"/>
    <lineage>
        <taxon>Bacteria</taxon>
        <taxon>Pseudomonadati</taxon>
        <taxon>Bacteroidota</taxon>
        <taxon>Cytophagia</taxon>
        <taxon>Cytophagales</taxon>
        <taxon>Spirosomataceae</taxon>
        <taxon>Fibrella</taxon>
    </lineage>
</organism>
<keyword evidence="4 6" id="KW-1133">Transmembrane helix</keyword>
<gene>
    <name evidence="8" type="ORF">J2I46_07990</name>
</gene>
<evidence type="ECO:0000256" key="2">
    <source>
        <dbReference type="ARBA" id="ARBA00022448"/>
    </source>
</evidence>
<dbReference type="InterPro" id="IPR040177">
    <property type="entry name" value="SLC30A9"/>
</dbReference>
<accession>A0ABS3JES9</accession>
<dbReference type="InterPro" id="IPR058533">
    <property type="entry name" value="Cation_efflux_TM"/>
</dbReference>
<dbReference type="Gene3D" id="1.20.1510.10">
    <property type="entry name" value="Cation efflux protein transmembrane domain"/>
    <property type="match status" value="1"/>
</dbReference>
<name>A0ABS3JES9_9BACT</name>
<sequence length="313" mass="34239">MPASKTPIYSALLANIAIAVTKFVAASITGSSAMISEGIHSLVDSLNEVLLLLGIERSKKPADDRRPFGYGRELYFWAFIVSILIFGVGGGVSFYEGITHLQHPEIIKDPKWNYIVLGIAFLLDGFSLITALKEFNRQRGSQPFWAAVKRSKDPSTFVVLFEDAADVLGLIVAFLGVFLGHELNNPYFDGAASIVIGLILTAVSVVLARESRGLLMGESVEAEKLKQILAVVEKDKSVGRVLRSPSIYMGPEEVILMLVVDFNNDLSTTDINQAIIRIRETVQQAFPIVKQLFIEPGEDSSLLSKPQNEVLAS</sequence>
<keyword evidence="9" id="KW-1185">Reference proteome</keyword>
<feature type="domain" description="Cation efflux protein transmembrane" evidence="7">
    <location>
        <begin position="10"/>
        <end position="216"/>
    </location>
</feature>
<dbReference type="InterPro" id="IPR027469">
    <property type="entry name" value="Cation_efflux_TMD_sf"/>
</dbReference>
<feature type="transmembrane region" description="Helical" evidence="6">
    <location>
        <begin position="156"/>
        <end position="179"/>
    </location>
</feature>
<evidence type="ECO:0000256" key="4">
    <source>
        <dbReference type="ARBA" id="ARBA00022989"/>
    </source>
</evidence>
<comment type="caution">
    <text evidence="8">The sequence shown here is derived from an EMBL/GenBank/DDBJ whole genome shotgun (WGS) entry which is preliminary data.</text>
</comment>
<feature type="transmembrane region" description="Helical" evidence="6">
    <location>
        <begin position="6"/>
        <end position="25"/>
    </location>
</feature>
<keyword evidence="2" id="KW-0813">Transport</keyword>
<dbReference type="SUPFAM" id="SSF161111">
    <property type="entry name" value="Cation efflux protein transmembrane domain-like"/>
    <property type="match status" value="1"/>
</dbReference>
<dbReference type="InterPro" id="IPR002524">
    <property type="entry name" value="Cation_efflux"/>
</dbReference>
<evidence type="ECO:0000256" key="5">
    <source>
        <dbReference type="ARBA" id="ARBA00023136"/>
    </source>
</evidence>
<evidence type="ECO:0000259" key="7">
    <source>
        <dbReference type="Pfam" id="PF01545"/>
    </source>
</evidence>
<dbReference type="NCBIfam" id="TIGR01297">
    <property type="entry name" value="CDF"/>
    <property type="match status" value="1"/>
</dbReference>
<evidence type="ECO:0000313" key="9">
    <source>
        <dbReference type="Proteomes" id="UP000664628"/>
    </source>
</evidence>
<dbReference type="EMBL" id="JAFMYW010000002">
    <property type="protein sequence ID" value="MBO0948514.1"/>
    <property type="molecule type" value="Genomic_DNA"/>
</dbReference>